<feature type="domain" description="ESX-1 secretion system protein EccA1-like N-terminal" evidence="2">
    <location>
        <begin position="56"/>
        <end position="208"/>
    </location>
</feature>
<accession>A0A8J6XRW6</accession>
<dbReference type="Proteomes" id="UP000648239">
    <property type="component" value="Unassembled WGS sequence"/>
</dbReference>
<dbReference type="InterPro" id="IPR049078">
    <property type="entry name" value="T7SS_EccA1-like_N"/>
</dbReference>
<keyword evidence="1" id="KW-1133">Transmembrane helix</keyword>
<organism evidence="3 4">
    <name type="scientific">Candidatus Polarisedimenticola svalbardensis</name>
    <dbReference type="NCBI Taxonomy" id="2886004"/>
    <lineage>
        <taxon>Bacteria</taxon>
        <taxon>Pseudomonadati</taxon>
        <taxon>Acidobacteriota</taxon>
        <taxon>Candidatus Polarisedimenticolia</taxon>
        <taxon>Candidatus Polarisedimenticolales</taxon>
        <taxon>Candidatus Polarisedimenticolaceae</taxon>
        <taxon>Candidatus Polarisedimenticola</taxon>
    </lineage>
</organism>
<keyword evidence="1" id="KW-0472">Membrane</keyword>
<comment type="caution">
    <text evidence="3">The sequence shown here is derived from an EMBL/GenBank/DDBJ whole genome shotgun (WGS) entry which is preliminary data.</text>
</comment>
<dbReference type="Pfam" id="PF21545">
    <property type="entry name" value="T7SS_EccA1_N"/>
    <property type="match status" value="1"/>
</dbReference>
<protein>
    <submittedName>
        <fullName evidence="3">Tetratricopeptide repeat protein</fullName>
    </submittedName>
</protein>
<dbReference type="AlphaFoldDB" id="A0A8J6XRW6"/>
<feature type="transmembrane region" description="Helical" evidence="1">
    <location>
        <begin position="33"/>
        <end position="53"/>
    </location>
</feature>
<evidence type="ECO:0000259" key="2">
    <source>
        <dbReference type="Pfam" id="PF21545"/>
    </source>
</evidence>
<dbReference type="EMBL" id="JACXWD010000002">
    <property type="protein sequence ID" value="MBD3866693.1"/>
    <property type="molecule type" value="Genomic_DNA"/>
</dbReference>
<gene>
    <name evidence="3" type="ORF">IFK94_01085</name>
</gene>
<dbReference type="Gene3D" id="1.25.40.10">
    <property type="entry name" value="Tetratricopeptide repeat domain"/>
    <property type="match status" value="1"/>
</dbReference>
<evidence type="ECO:0000313" key="3">
    <source>
        <dbReference type="EMBL" id="MBD3866693.1"/>
    </source>
</evidence>
<proteinExistence type="predicted"/>
<keyword evidence="1" id="KW-0812">Transmembrane</keyword>
<dbReference type="InterPro" id="IPR011990">
    <property type="entry name" value="TPR-like_helical_dom_sf"/>
</dbReference>
<sequence>MSRGLTKKEIKKDEFLEAATDAGEWLESNWKTVMAWAGGLAVLAILIAGWYFMSKARDEAAQDILGQGMQVLATGDYEQAIDLFGQAADKGGSGATEAVAELYRGITLSRTGRNDEAVPILTKVGETSSVLLVAQTARAVLAGIHETAGEYEQAEAIYMTLSTEEGGVYPPARALLNAGLARRAMGREDEAQELFEGIVRDYPQSAAAAEVNQLLEP</sequence>
<dbReference type="SUPFAM" id="SSF48452">
    <property type="entry name" value="TPR-like"/>
    <property type="match status" value="1"/>
</dbReference>
<evidence type="ECO:0000256" key="1">
    <source>
        <dbReference type="SAM" id="Phobius"/>
    </source>
</evidence>
<reference evidence="3 4" key="1">
    <citation type="submission" date="2020-08" db="EMBL/GenBank/DDBJ databases">
        <title>Acidobacteriota in marine sediments use diverse sulfur dissimilation pathways.</title>
        <authorList>
            <person name="Wasmund K."/>
        </authorList>
    </citation>
    <scope>NUCLEOTIDE SEQUENCE [LARGE SCALE GENOMIC DNA]</scope>
    <source>
        <strain evidence="3">MAG AM4</strain>
    </source>
</reference>
<name>A0A8J6XRW6_9BACT</name>
<evidence type="ECO:0000313" key="4">
    <source>
        <dbReference type="Proteomes" id="UP000648239"/>
    </source>
</evidence>